<dbReference type="Pfam" id="PF03732">
    <property type="entry name" value="Retrotrans_gag"/>
    <property type="match status" value="1"/>
</dbReference>
<evidence type="ECO:0000259" key="2">
    <source>
        <dbReference type="Pfam" id="PF03732"/>
    </source>
</evidence>
<sequence length="329" mass="38133">MYFSDMTRKSKNSLHSLPLSSYHNYISDAHSSQSPCESNDEDDDELQQPIDDHRFSVDSTSLSSLNSASISQPNFQPSNSYVNVAPLPVFHGQPNECPFAHLSRFVKVCRANNASSTDTMMRIFPVTLENEAALWYDLNIEPYPSLSWDEIKISFLEAYHRIEFVDQLRSELLMLNQESDESVRSYFLRLQWILKRWPEHGLSDNMLKEIFVHGLTEDFRDWIIPQKPSSLNEALRMAFSFEQVKSIKLFRKRKEKQMMVSSEKGGESDQAGKEIADEDVDVKEDDDDEEGMFSWKKTEKSQRQCQCSKHQCWKKLERNNSAVTRTSTA</sequence>
<protein>
    <recommendedName>
        <fullName evidence="2">Retrotransposon gag domain-containing protein</fullName>
    </recommendedName>
</protein>
<keyword evidence="4" id="KW-1185">Reference proteome</keyword>
<feature type="region of interest" description="Disordered" evidence="1">
    <location>
        <begin position="28"/>
        <end position="47"/>
    </location>
</feature>
<feature type="compositionally biased region" description="Acidic residues" evidence="1">
    <location>
        <begin position="276"/>
        <end position="291"/>
    </location>
</feature>
<reference evidence="3 4" key="1">
    <citation type="journal article" date="2020" name="Mol. Plant">
        <title>The Chromosome-Based Rubber Tree Genome Provides New Insights into Spurge Genome Evolution and Rubber Biosynthesis.</title>
        <authorList>
            <person name="Liu J."/>
            <person name="Shi C."/>
            <person name="Shi C.C."/>
            <person name="Li W."/>
            <person name="Zhang Q.J."/>
            <person name="Zhang Y."/>
            <person name="Li K."/>
            <person name="Lu H.F."/>
            <person name="Shi C."/>
            <person name="Zhu S.T."/>
            <person name="Xiao Z.Y."/>
            <person name="Nan H."/>
            <person name="Yue Y."/>
            <person name="Zhu X.G."/>
            <person name="Wu Y."/>
            <person name="Hong X.N."/>
            <person name="Fan G.Y."/>
            <person name="Tong Y."/>
            <person name="Zhang D."/>
            <person name="Mao C.L."/>
            <person name="Liu Y.L."/>
            <person name="Hao S.J."/>
            <person name="Liu W.Q."/>
            <person name="Lv M.Q."/>
            <person name="Zhang H.B."/>
            <person name="Liu Y."/>
            <person name="Hu-Tang G.R."/>
            <person name="Wang J.P."/>
            <person name="Wang J.H."/>
            <person name="Sun Y.H."/>
            <person name="Ni S.B."/>
            <person name="Chen W.B."/>
            <person name="Zhang X.C."/>
            <person name="Jiao Y.N."/>
            <person name="Eichler E.E."/>
            <person name="Li G.H."/>
            <person name="Liu X."/>
            <person name="Gao L.Z."/>
        </authorList>
    </citation>
    <scope>NUCLEOTIDE SEQUENCE [LARGE SCALE GENOMIC DNA]</scope>
    <source>
        <strain evidence="4">cv. GT1</strain>
        <tissue evidence="3">Leaf</tissue>
    </source>
</reference>
<organism evidence="3 4">
    <name type="scientific">Hevea brasiliensis</name>
    <name type="common">Para rubber tree</name>
    <name type="synonym">Siphonia brasiliensis</name>
    <dbReference type="NCBI Taxonomy" id="3981"/>
    <lineage>
        <taxon>Eukaryota</taxon>
        <taxon>Viridiplantae</taxon>
        <taxon>Streptophyta</taxon>
        <taxon>Embryophyta</taxon>
        <taxon>Tracheophyta</taxon>
        <taxon>Spermatophyta</taxon>
        <taxon>Magnoliopsida</taxon>
        <taxon>eudicotyledons</taxon>
        <taxon>Gunneridae</taxon>
        <taxon>Pentapetalae</taxon>
        <taxon>rosids</taxon>
        <taxon>fabids</taxon>
        <taxon>Malpighiales</taxon>
        <taxon>Euphorbiaceae</taxon>
        <taxon>Crotonoideae</taxon>
        <taxon>Micrandreae</taxon>
        <taxon>Hevea</taxon>
    </lineage>
</organism>
<evidence type="ECO:0000256" key="1">
    <source>
        <dbReference type="SAM" id="MobiDB-lite"/>
    </source>
</evidence>
<feature type="compositionally biased region" description="Polar residues" evidence="1">
    <location>
        <begin position="28"/>
        <end position="37"/>
    </location>
</feature>
<dbReference type="PANTHER" id="PTHR33223">
    <property type="entry name" value="CCHC-TYPE DOMAIN-CONTAINING PROTEIN"/>
    <property type="match status" value="1"/>
</dbReference>
<dbReference type="InterPro" id="IPR005162">
    <property type="entry name" value="Retrotrans_gag_dom"/>
</dbReference>
<feature type="region of interest" description="Disordered" evidence="1">
    <location>
        <begin position="258"/>
        <end position="300"/>
    </location>
</feature>
<comment type="caution">
    <text evidence="3">The sequence shown here is derived from an EMBL/GenBank/DDBJ whole genome shotgun (WGS) entry which is preliminary data.</text>
</comment>
<name>A0A6A6K9V2_HEVBR</name>
<feature type="compositionally biased region" description="Basic and acidic residues" evidence="1">
    <location>
        <begin position="264"/>
        <end position="275"/>
    </location>
</feature>
<feature type="domain" description="Retrotransposon gag" evidence="2">
    <location>
        <begin position="122"/>
        <end position="216"/>
    </location>
</feature>
<evidence type="ECO:0000313" key="3">
    <source>
        <dbReference type="EMBL" id="KAF2285592.1"/>
    </source>
</evidence>
<gene>
    <name evidence="3" type="ORF">GH714_005688</name>
</gene>
<proteinExistence type="predicted"/>
<dbReference type="PANTHER" id="PTHR33223:SF6">
    <property type="entry name" value="CCHC-TYPE DOMAIN-CONTAINING PROTEIN"/>
    <property type="match status" value="1"/>
</dbReference>
<dbReference type="Proteomes" id="UP000467840">
    <property type="component" value="Chromosome 3"/>
</dbReference>
<dbReference type="EMBL" id="JAAGAX010000017">
    <property type="protein sequence ID" value="KAF2285592.1"/>
    <property type="molecule type" value="Genomic_DNA"/>
</dbReference>
<accession>A0A6A6K9V2</accession>
<dbReference type="AlphaFoldDB" id="A0A6A6K9V2"/>
<evidence type="ECO:0000313" key="4">
    <source>
        <dbReference type="Proteomes" id="UP000467840"/>
    </source>
</evidence>